<dbReference type="GO" id="GO:0006508">
    <property type="term" value="P:proteolysis"/>
    <property type="evidence" value="ECO:0007669"/>
    <property type="project" value="UniProtKB-KW"/>
</dbReference>
<dbReference type="InterPro" id="IPR051201">
    <property type="entry name" value="Chloro_Bact_Ser_Proteases"/>
</dbReference>
<evidence type="ECO:0000313" key="6">
    <source>
        <dbReference type="EMBL" id="KOS68950.1"/>
    </source>
</evidence>
<dbReference type="PRINTS" id="PR00834">
    <property type="entry name" value="PROTEASES2C"/>
</dbReference>
<keyword evidence="2" id="KW-0378">Hydrolase</keyword>
<dbReference type="Gene3D" id="2.40.10.120">
    <property type="match status" value="1"/>
</dbReference>
<feature type="transmembrane region" description="Helical" evidence="4">
    <location>
        <begin position="34"/>
        <end position="55"/>
    </location>
</feature>
<sequence>MKCSKCSHQNEGNSKFCSDCGEALQPVIKNGVPVWFWASTLICCLMLGGLGYAFYDYFNESKQKNVASFTETASDAKNVQQVSIDTVDQKRSEVDQETDRVALIKEVQQKVFTVLTSNSFGSGFLYKKGGYVITNAHVVQGEVDIKVRNSNGQESAAKVIGISDKYDIALLYVKDYANAEPLALESKESSVGLEVIALGTPQGYENSASIGYITGIGRDKEYKNFIYKKIYQVDAQVDQGSSGGPLVDAKTGRVVGINSLLHTSETATNFAFSIPLYSMLEQFDAWAANPLTSAQVLQLAGVYDNYMPETTASVGSDKEAAGQYVQSFRMYYEYALNQGDFYWIADMLQVGSTAYNELEDYVNDIAGQGHTFDFIDNIVQDVTFENGQYVVQMNEQFDFYSANGDYEYFDRYKTYTITLDEYGAYKISSIDIH</sequence>
<dbReference type="GO" id="GO:0008233">
    <property type="term" value="F:peptidase activity"/>
    <property type="evidence" value="ECO:0007669"/>
    <property type="project" value="UniProtKB-KW"/>
</dbReference>
<dbReference type="Proteomes" id="UP000050668">
    <property type="component" value="Unassembled WGS sequence"/>
</dbReference>
<dbReference type="SUPFAM" id="SSF50494">
    <property type="entry name" value="Trypsin-like serine proteases"/>
    <property type="match status" value="1"/>
</dbReference>
<keyword evidence="1 6" id="KW-0645">Protease</keyword>
<name>A0ABR5K2H8_9BACI</name>
<dbReference type="InterPro" id="IPR001940">
    <property type="entry name" value="Peptidase_S1C"/>
</dbReference>
<organism evidence="6 7">
    <name type="scientific">Lysinibacillus contaminans</name>
    <dbReference type="NCBI Taxonomy" id="1293441"/>
    <lineage>
        <taxon>Bacteria</taxon>
        <taxon>Bacillati</taxon>
        <taxon>Bacillota</taxon>
        <taxon>Bacilli</taxon>
        <taxon>Bacillales</taxon>
        <taxon>Bacillaceae</taxon>
        <taxon>Lysinibacillus</taxon>
    </lineage>
</organism>
<dbReference type="EMBL" id="LGRV01000003">
    <property type="protein sequence ID" value="KOS68950.1"/>
    <property type="molecule type" value="Genomic_DNA"/>
</dbReference>
<dbReference type="RefSeq" id="WP_053583802.1">
    <property type="nucleotide sequence ID" value="NZ_LGRV01000003.1"/>
</dbReference>
<proteinExistence type="predicted"/>
<keyword evidence="4" id="KW-0472">Membrane</keyword>
<keyword evidence="3" id="KW-0720">Serine protease</keyword>
<evidence type="ECO:0000256" key="3">
    <source>
        <dbReference type="ARBA" id="ARBA00022825"/>
    </source>
</evidence>
<dbReference type="Pfam" id="PF22819">
    <property type="entry name" value="TcaA_5th"/>
    <property type="match status" value="1"/>
</dbReference>
<dbReference type="Pfam" id="PF13365">
    <property type="entry name" value="Trypsin_2"/>
    <property type="match status" value="1"/>
</dbReference>
<protein>
    <submittedName>
        <fullName evidence="6">Serine protease</fullName>
    </submittedName>
</protein>
<keyword evidence="4" id="KW-0812">Transmembrane</keyword>
<dbReference type="PANTHER" id="PTHR43343">
    <property type="entry name" value="PEPTIDASE S12"/>
    <property type="match status" value="1"/>
</dbReference>
<accession>A0ABR5K2H8</accession>
<dbReference type="PANTHER" id="PTHR43343:SF3">
    <property type="entry name" value="PROTEASE DO-LIKE 8, CHLOROPLASTIC"/>
    <property type="match status" value="1"/>
</dbReference>
<feature type="domain" description="TcaA protein NTF2-like" evidence="5">
    <location>
        <begin position="318"/>
        <end position="430"/>
    </location>
</feature>
<keyword evidence="4" id="KW-1133">Transmembrane helix</keyword>
<evidence type="ECO:0000256" key="1">
    <source>
        <dbReference type="ARBA" id="ARBA00022670"/>
    </source>
</evidence>
<evidence type="ECO:0000313" key="7">
    <source>
        <dbReference type="Proteomes" id="UP000050668"/>
    </source>
</evidence>
<keyword evidence="7" id="KW-1185">Reference proteome</keyword>
<reference evidence="7" key="1">
    <citation type="submission" date="2015-07" db="EMBL/GenBank/DDBJ databases">
        <title>Fjat-14205 dsm 2895.</title>
        <authorList>
            <person name="Liu B."/>
            <person name="Wang J."/>
            <person name="Zhu Y."/>
            <person name="Liu G."/>
            <person name="Chen Q."/>
            <person name="Chen Z."/>
            <person name="Lan J."/>
            <person name="Che J."/>
            <person name="Ge C."/>
            <person name="Shi H."/>
            <person name="Pan Z."/>
            <person name="Liu X."/>
        </authorList>
    </citation>
    <scope>NUCLEOTIDE SEQUENCE [LARGE SCALE GENOMIC DNA]</scope>
    <source>
        <strain evidence="7">DSM 25560</strain>
    </source>
</reference>
<gene>
    <name evidence="6" type="ORF">AEA09_10595</name>
</gene>
<evidence type="ECO:0000259" key="5">
    <source>
        <dbReference type="Pfam" id="PF22819"/>
    </source>
</evidence>
<dbReference type="InterPro" id="IPR009003">
    <property type="entry name" value="Peptidase_S1_PA"/>
</dbReference>
<dbReference type="InterPro" id="IPR054528">
    <property type="entry name" value="TcaA_5th"/>
</dbReference>
<evidence type="ECO:0000256" key="2">
    <source>
        <dbReference type="ARBA" id="ARBA00022801"/>
    </source>
</evidence>
<evidence type="ECO:0000256" key="4">
    <source>
        <dbReference type="SAM" id="Phobius"/>
    </source>
</evidence>
<comment type="caution">
    <text evidence="6">The sequence shown here is derived from an EMBL/GenBank/DDBJ whole genome shotgun (WGS) entry which is preliminary data.</text>
</comment>